<feature type="region of interest" description="Disordered" evidence="1">
    <location>
        <begin position="67"/>
        <end position="86"/>
    </location>
</feature>
<dbReference type="AlphaFoldDB" id="A0AAX1JI03"/>
<dbReference type="Proteomes" id="UP000465306">
    <property type="component" value="Unassembled WGS sequence"/>
</dbReference>
<organism evidence="3 5">
    <name type="scientific">Mycobacterium kubicae</name>
    <dbReference type="NCBI Taxonomy" id="120959"/>
    <lineage>
        <taxon>Bacteria</taxon>
        <taxon>Bacillati</taxon>
        <taxon>Actinomycetota</taxon>
        <taxon>Actinomycetes</taxon>
        <taxon>Mycobacteriales</taxon>
        <taxon>Mycobacteriaceae</taxon>
        <taxon>Mycobacterium</taxon>
        <taxon>Mycobacterium simiae complex</taxon>
    </lineage>
</organism>
<dbReference type="KEGG" id="mku:I2456_12340"/>
<keyword evidence="4" id="KW-1185">Reference proteome</keyword>
<evidence type="ECO:0000256" key="1">
    <source>
        <dbReference type="SAM" id="MobiDB-lite"/>
    </source>
</evidence>
<evidence type="ECO:0000313" key="3">
    <source>
        <dbReference type="EMBL" id="QPI40147.1"/>
    </source>
</evidence>
<dbReference type="Proteomes" id="UP000663583">
    <property type="component" value="Chromosome"/>
</dbReference>
<proteinExistence type="predicted"/>
<evidence type="ECO:0000313" key="2">
    <source>
        <dbReference type="EMBL" id="GFG64855.1"/>
    </source>
</evidence>
<reference evidence="2" key="2">
    <citation type="submission" date="2020-02" db="EMBL/GenBank/DDBJ databases">
        <authorList>
            <person name="Matsumoto Y."/>
            <person name="Kinjo T."/>
            <person name="Motooka D."/>
            <person name="Nabeya D."/>
            <person name="Jung N."/>
            <person name="Uechi K."/>
            <person name="Horii T."/>
            <person name="Iida T."/>
            <person name="Fujita J."/>
            <person name="Nakamura S."/>
        </authorList>
    </citation>
    <scope>NUCLEOTIDE SEQUENCE</scope>
    <source>
        <strain evidence="2">JCM 13573</strain>
    </source>
</reference>
<feature type="compositionally biased region" description="Basic and acidic residues" evidence="1">
    <location>
        <begin position="72"/>
        <end position="86"/>
    </location>
</feature>
<feature type="compositionally biased region" description="Basic and acidic residues" evidence="1">
    <location>
        <begin position="101"/>
        <end position="112"/>
    </location>
</feature>
<reference evidence="2 4" key="1">
    <citation type="journal article" date="2019" name="Emerg. Microbes Infect.">
        <title>Comprehensive subspecies identification of 175 nontuberculous mycobacteria species based on 7547 genomic profiles.</title>
        <authorList>
            <person name="Matsumoto Y."/>
            <person name="Kinjo T."/>
            <person name="Motooka D."/>
            <person name="Nabeya D."/>
            <person name="Jung N."/>
            <person name="Uechi K."/>
            <person name="Horii T."/>
            <person name="Iida T."/>
            <person name="Fujita J."/>
            <person name="Nakamura S."/>
        </authorList>
    </citation>
    <scope>NUCLEOTIDE SEQUENCE [LARGE SCALE GENOMIC DNA]</scope>
    <source>
        <strain evidence="2 4">JCM 13573</strain>
    </source>
</reference>
<accession>A0AAX1JI03</accession>
<name>A0AAX1JI03_9MYCO</name>
<gene>
    <name evidence="3" type="ORF">I2456_12340</name>
    <name evidence="2" type="ORF">MKUB_23450</name>
</gene>
<reference evidence="3" key="3">
    <citation type="submission" date="2020-11" db="EMBL/GenBank/DDBJ databases">
        <title>Intraspecies plasmid and genomic variation of Mycobacterium kubicae revealed by the complete genome sequences of two clinical isolates.</title>
        <authorList>
            <person name="Hendrix J.R."/>
            <person name="Epperson L.E."/>
            <person name="Honda J.R."/>
            <person name="Strong M."/>
        </authorList>
    </citation>
    <scope>NUCLEOTIDE SEQUENCE</scope>
    <source>
        <strain evidence="3">JCM 13573</strain>
    </source>
</reference>
<evidence type="ECO:0000313" key="4">
    <source>
        <dbReference type="Proteomes" id="UP000465306"/>
    </source>
</evidence>
<protein>
    <submittedName>
        <fullName evidence="3">Uncharacterized protein</fullName>
    </submittedName>
</protein>
<dbReference type="RefSeq" id="WP_139823044.1">
    <property type="nucleotide sequence ID" value="NZ_BLKU01000003.1"/>
</dbReference>
<feature type="region of interest" description="Disordered" evidence="1">
    <location>
        <begin position="93"/>
        <end position="112"/>
    </location>
</feature>
<dbReference type="EMBL" id="CP065047">
    <property type="protein sequence ID" value="QPI40147.1"/>
    <property type="molecule type" value="Genomic_DNA"/>
</dbReference>
<evidence type="ECO:0000313" key="5">
    <source>
        <dbReference type="Proteomes" id="UP000663583"/>
    </source>
</evidence>
<dbReference type="EMBL" id="BLKU01000003">
    <property type="protein sequence ID" value="GFG64855.1"/>
    <property type="molecule type" value="Genomic_DNA"/>
</dbReference>
<sequence>MILSTDDKPVRAASQVQRRAFRRFAITRNSPFAQLRLPERKIIAGARADGHTSADDVDDDRLLAIHPPLEQPESRHGKQEERDEHHEAADLHDTFGVQHGTDPKEQQVDHAERRHGPEHHQVGVLHHLPGAGRGGGYQETARGCRVLRTRRQQTCSPVSIGTLVVEIGDTFFGIAVVCQHIVHGRSFPAAAEPSV</sequence>